<dbReference type="GO" id="GO:0000329">
    <property type="term" value="C:fungal-type vacuole membrane"/>
    <property type="evidence" value="ECO:0007669"/>
    <property type="project" value="TreeGrafter"/>
</dbReference>
<evidence type="ECO:0000313" key="4">
    <source>
        <dbReference type="Proteomes" id="UP000289152"/>
    </source>
</evidence>
<dbReference type="InterPro" id="IPR000782">
    <property type="entry name" value="FAS1_domain"/>
</dbReference>
<reference evidence="3 4" key="1">
    <citation type="submission" date="2016-06" db="EMBL/GenBank/DDBJ databases">
        <title>Evolution of pathogenesis and genome organization in the Tremellales.</title>
        <authorList>
            <person name="Cuomo C."/>
            <person name="Litvintseva A."/>
            <person name="Heitman J."/>
            <person name="Chen Y."/>
            <person name="Sun S."/>
            <person name="Springer D."/>
            <person name="Dromer F."/>
            <person name="Young S."/>
            <person name="Zeng Q."/>
            <person name="Chapman S."/>
            <person name="Gujja S."/>
            <person name="Saif S."/>
            <person name="Birren B."/>
        </authorList>
    </citation>
    <scope>NUCLEOTIDE SEQUENCE [LARGE SCALE GENOMIC DNA]</scope>
    <source>
        <strain evidence="3 4">ATCC 28783</strain>
    </source>
</reference>
<dbReference type="GO" id="GO:0016236">
    <property type="term" value="P:macroautophagy"/>
    <property type="evidence" value="ECO:0007669"/>
    <property type="project" value="TreeGrafter"/>
</dbReference>
<dbReference type="AlphaFoldDB" id="A0A4Q1BUI7"/>
<dbReference type="OrthoDB" id="286301at2759"/>
<keyword evidence="1" id="KW-0732">Signal</keyword>
<dbReference type="InParanoid" id="A0A4Q1BUI7"/>
<dbReference type="PANTHER" id="PTHR10900">
    <property type="entry name" value="PERIOSTIN-RELATED"/>
    <property type="match status" value="1"/>
</dbReference>
<sequence>MISLTHLFIGILPIILAQDPTITTTSSDSTTVIDSTTVSSTQSLTAVITNTASVPVTDPNGVVKSIYDFLPGAGLNITYNLLTQISNTSEGISLLNLVSQGNISFLAPTDQAYQNVSTNITSNSTLLTQLFSYHFLQGVWGPNTTATIPNDTIVRTFLNGSEYHLPGGFSSPIVLSKQPKALLKDVGPFEVIQNSFGLITNEELSGPDLRIFVIDQVLQLPQKVNDTVIPTQPLFNNTNLLDPLIDSEGFTLFLPYHHAVGTMNFSVTELEQVLPNHIINGSVVYSTELLLENFTSAGGEPFLIEQNENGTFVTSGNVTALIVGADWIVSNGVIHVIDHIFLNTDVDQEAAESAYSVNVAQAVSSDVFFVRSVFKWGERGVYSGE</sequence>
<gene>
    <name evidence="3" type="ORF">M231_01018</name>
</gene>
<comment type="caution">
    <text evidence="3">The sequence shown here is derived from an EMBL/GenBank/DDBJ whole genome shotgun (WGS) entry which is preliminary data.</text>
</comment>
<dbReference type="InterPro" id="IPR050904">
    <property type="entry name" value="Adhesion/Biosynth-related"/>
</dbReference>
<feature type="domain" description="FAS1" evidence="2">
    <location>
        <begin position="214"/>
        <end position="341"/>
    </location>
</feature>
<proteinExistence type="predicted"/>
<evidence type="ECO:0000256" key="1">
    <source>
        <dbReference type="SAM" id="SignalP"/>
    </source>
</evidence>
<dbReference type="VEuPathDB" id="FungiDB:TREMEDRAFT_61581"/>
<dbReference type="Pfam" id="PF02469">
    <property type="entry name" value="Fasciclin"/>
    <property type="match status" value="2"/>
</dbReference>
<name>A0A4Q1BUI7_TREME</name>
<evidence type="ECO:0000313" key="3">
    <source>
        <dbReference type="EMBL" id="RXK41783.1"/>
    </source>
</evidence>
<dbReference type="SUPFAM" id="SSF82153">
    <property type="entry name" value="FAS1 domain"/>
    <property type="match status" value="2"/>
</dbReference>
<dbReference type="SMART" id="SM00554">
    <property type="entry name" value="FAS1"/>
    <property type="match status" value="2"/>
</dbReference>
<feature type="chain" id="PRO_5020326633" description="FAS1 domain-containing protein" evidence="1">
    <location>
        <begin position="18"/>
        <end position="385"/>
    </location>
</feature>
<organism evidence="3 4">
    <name type="scientific">Tremella mesenterica</name>
    <name type="common">Jelly fungus</name>
    <dbReference type="NCBI Taxonomy" id="5217"/>
    <lineage>
        <taxon>Eukaryota</taxon>
        <taxon>Fungi</taxon>
        <taxon>Dikarya</taxon>
        <taxon>Basidiomycota</taxon>
        <taxon>Agaricomycotina</taxon>
        <taxon>Tremellomycetes</taxon>
        <taxon>Tremellales</taxon>
        <taxon>Tremellaceae</taxon>
        <taxon>Tremella</taxon>
    </lineage>
</organism>
<dbReference type="PROSITE" id="PS50213">
    <property type="entry name" value="FAS1"/>
    <property type="match status" value="2"/>
</dbReference>
<keyword evidence="4" id="KW-1185">Reference proteome</keyword>
<accession>A0A4Q1BUI7</accession>
<dbReference type="InterPro" id="IPR036378">
    <property type="entry name" value="FAS1_dom_sf"/>
</dbReference>
<dbReference type="Gene3D" id="2.30.180.10">
    <property type="entry name" value="FAS1 domain"/>
    <property type="match status" value="2"/>
</dbReference>
<dbReference type="EMBL" id="SDIL01000006">
    <property type="protein sequence ID" value="RXK41783.1"/>
    <property type="molecule type" value="Genomic_DNA"/>
</dbReference>
<feature type="domain" description="FAS1" evidence="2">
    <location>
        <begin position="50"/>
        <end position="218"/>
    </location>
</feature>
<protein>
    <recommendedName>
        <fullName evidence="2">FAS1 domain-containing protein</fullName>
    </recommendedName>
</protein>
<dbReference type="Proteomes" id="UP000289152">
    <property type="component" value="Unassembled WGS sequence"/>
</dbReference>
<dbReference type="GO" id="GO:0005615">
    <property type="term" value="C:extracellular space"/>
    <property type="evidence" value="ECO:0007669"/>
    <property type="project" value="TreeGrafter"/>
</dbReference>
<feature type="signal peptide" evidence="1">
    <location>
        <begin position="1"/>
        <end position="17"/>
    </location>
</feature>
<dbReference type="PANTHER" id="PTHR10900:SF122">
    <property type="entry name" value="FAS1 DOMAIN-CONTAINING PROTEIN"/>
    <property type="match status" value="1"/>
</dbReference>
<evidence type="ECO:0000259" key="2">
    <source>
        <dbReference type="PROSITE" id="PS50213"/>
    </source>
</evidence>